<evidence type="ECO:0000256" key="8">
    <source>
        <dbReference type="ARBA" id="ARBA00022679"/>
    </source>
</evidence>
<dbReference type="InterPro" id="IPR036945">
    <property type="entry name" value="DAGK_sf"/>
</dbReference>
<gene>
    <name evidence="25" type="ORF">AWJ14_15320</name>
</gene>
<keyword evidence="5" id="KW-1003">Cell membrane</keyword>
<keyword evidence="16 24" id="KW-0443">Lipid metabolism</keyword>
<comment type="similarity">
    <text evidence="2 24">Belongs to the bacterial diacylglycerol kinase family.</text>
</comment>
<keyword evidence="13 22" id="KW-0067">ATP-binding</keyword>
<keyword evidence="11 22" id="KW-0547">Nucleotide-binding</keyword>
<dbReference type="AlphaFoldDB" id="A0A1C1YQQ9"/>
<comment type="function">
    <text evidence="24">Catalyzes the ATP-dependent phosphorylation of sn-l,2-diacylglycerol (DAG) to phosphatidic acid. Involved in the recycling of diacylglycerol produced as a by-product during membrane-derived oligosaccharide (MDO) biosynthesis.</text>
</comment>
<keyword evidence="12 24" id="KW-0418">Kinase</keyword>
<feature type="binding site" evidence="21">
    <location>
        <begin position="32"/>
        <end position="36"/>
    </location>
    <ligand>
        <name>substrate</name>
    </ligand>
</feature>
<evidence type="ECO:0000256" key="13">
    <source>
        <dbReference type="ARBA" id="ARBA00022840"/>
    </source>
</evidence>
<evidence type="ECO:0000256" key="14">
    <source>
        <dbReference type="ARBA" id="ARBA00022842"/>
    </source>
</evidence>
<evidence type="ECO:0000256" key="17">
    <source>
        <dbReference type="ARBA" id="ARBA00023136"/>
    </source>
</evidence>
<keyword evidence="10 23" id="KW-0479">Metal-binding</keyword>
<organism evidence="25 26">
    <name type="scientific">Hoeflea olei</name>
    <dbReference type="NCBI Taxonomy" id="1480615"/>
    <lineage>
        <taxon>Bacteria</taxon>
        <taxon>Pseudomonadati</taxon>
        <taxon>Pseudomonadota</taxon>
        <taxon>Alphaproteobacteria</taxon>
        <taxon>Hyphomicrobiales</taxon>
        <taxon>Rhizobiaceae</taxon>
        <taxon>Hoeflea</taxon>
    </lineage>
</organism>
<keyword evidence="6" id="KW-0444">Lipid biosynthesis</keyword>
<proteinExistence type="inferred from homology"/>
<dbReference type="RefSeq" id="WP_066184108.1">
    <property type="nucleotide sequence ID" value="NZ_LQZT01000049.1"/>
</dbReference>
<dbReference type="GO" id="GO:0004143">
    <property type="term" value="F:ATP-dependent diacylglycerol kinase activity"/>
    <property type="evidence" value="ECO:0007669"/>
    <property type="project" value="UniProtKB-EC"/>
</dbReference>
<dbReference type="InterPro" id="IPR000829">
    <property type="entry name" value="DAGK"/>
</dbReference>
<dbReference type="EMBL" id="LQZT01000049">
    <property type="protein sequence ID" value="OCW55843.1"/>
    <property type="molecule type" value="Genomic_DNA"/>
</dbReference>
<evidence type="ECO:0000256" key="22">
    <source>
        <dbReference type="PIRSR" id="PIRSR600829-3"/>
    </source>
</evidence>
<evidence type="ECO:0000313" key="25">
    <source>
        <dbReference type="EMBL" id="OCW55843.1"/>
    </source>
</evidence>
<dbReference type="GO" id="GO:0046872">
    <property type="term" value="F:metal ion binding"/>
    <property type="evidence" value="ECO:0007669"/>
    <property type="project" value="UniProtKB-KW"/>
</dbReference>
<dbReference type="EC" id="2.7.1.107" evidence="3 24"/>
<evidence type="ECO:0000256" key="2">
    <source>
        <dbReference type="ARBA" id="ARBA00005967"/>
    </source>
</evidence>
<dbReference type="Pfam" id="PF01219">
    <property type="entry name" value="DAGK_prokar"/>
    <property type="match status" value="1"/>
</dbReference>
<feature type="binding site" evidence="23">
    <location>
        <position position="30"/>
    </location>
    <ligand>
        <name>a divalent metal cation</name>
        <dbReference type="ChEBI" id="CHEBI:60240"/>
    </ligand>
</feature>
<evidence type="ECO:0000256" key="10">
    <source>
        <dbReference type="ARBA" id="ARBA00022723"/>
    </source>
</evidence>
<comment type="caution">
    <text evidence="24">Lacks conserved residue(s) required for the propagation of feature annotation.</text>
</comment>
<feature type="binding site" evidence="22">
    <location>
        <position position="19"/>
    </location>
    <ligand>
        <name>ATP</name>
        <dbReference type="ChEBI" id="CHEBI:30616"/>
    </ligand>
</feature>
<evidence type="ECO:0000256" key="6">
    <source>
        <dbReference type="ARBA" id="ARBA00022516"/>
    </source>
</evidence>
<evidence type="ECO:0000256" key="12">
    <source>
        <dbReference type="ARBA" id="ARBA00022777"/>
    </source>
</evidence>
<dbReference type="PANTHER" id="PTHR34299:SF1">
    <property type="entry name" value="DIACYLGLYCEROL KINASE"/>
    <property type="match status" value="1"/>
</dbReference>
<evidence type="ECO:0000256" key="15">
    <source>
        <dbReference type="ARBA" id="ARBA00022989"/>
    </source>
</evidence>
<accession>A0A1C1YQQ9</accession>
<feature type="binding site" evidence="22">
    <location>
        <begin position="96"/>
        <end position="97"/>
    </location>
    <ligand>
        <name>ATP</name>
        <dbReference type="ChEBI" id="CHEBI:30616"/>
    </ligand>
</feature>
<dbReference type="GO" id="GO:0006654">
    <property type="term" value="P:phosphatidic acid biosynthetic process"/>
    <property type="evidence" value="ECO:0007669"/>
    <property type="project" value="InterPro"/>
</dbReference>
<comment type="subcellular location">
    <subcellularLocation>
        <location evidence="1 24">Cell inner membrane</location>
        <topology evidence="1 24">Multi-pass membrane protein</topology>
    </subcellularLocation>
</comment>
<dbReference type="CDD" id="cd14264">
    <property type="entry name" value="DAGK_IM"/>
    <property type="match status" value="1"/>
</dbReference>
<evidence type="ECO:0000256" key="21">
    <source>
        <dbReference type="PIRSR" id="PIRSR600829-2"/>
    </source>
</evidence>
<dbReference type="Gene3D" id="1.10.287.3610">
    <property type="match status" value="1"/>
</dbReference>
<feature type="transmembrane region" description="Helical" evidence="24">
    <location>
        <begin position="101"/>
        <end position="125"/>
    </location>
</feature>
<keyword evidence="15 24" id="KW-1133">Transmembrane helix</keyword>
<feature type="binding site" evidence="22">
    <location>
        <position position="30"/>
    </location>
    <ligand>
        <name>ATP</name>
        <dbReference type="ChEBI" id="CHEBI:30616"/>
    </ligand>
</feature>
<dbReference type="PANTHER" id="PTHR34299">
    <property type="entry name" value="DIACYLGLYCEROL KINASE"/>
    <property type="match status" value="1"/>
</dbReference>
<dbReference type="GO" id="GO:0005886">
    <property type="term" value="C:plasma membrane"/>
    <property type="evidence" value="ECO:0007669"/>
    <property type="project" value="UniProtKB-SubCell"/>
</dbReference>
<comment type="cofactor">
    <cofactor evidence="23">
        <name>Mg(2+)</name>
        <dbReference type="ChEBI" id="CHEBI:18420"/>
    </cofactor>
    <text evidence="23">Mn(2+), Zn(2+), Cd(2+) and Co(2+) support activity to lesser extents.</text>
</comment>
<evidence type="ECO:0000256" key="24">
    <source>
        <dbReference type="RuleBase" id="RU363065"/>
    </source>
</evidence>
<feature type="binding site" evidence="23">
    <location>
        <position position="78"/>
    </location>
    <ligand>
        <name>a divalent metal cation</name>
        <dbReference type="ChEBI" id="CHEBI:60240"/>
    </ligand>
</feature>
<evidence type="ECO:0000256" key="3">
    <source>
        <dbReference type="ARBA" id="ARBA00012133"/>
    </source>
</evidence>
<evidence type="ECO:0000256" key="7">
    <source>
        <dbReference type="ARBA" id="ARBA00022519"/>
    </source>
</evidence>
<feature type="binding site" evidence="21">
    <location>
        <position position="71"/>
    </location>
    <ligand>
        <name>substrate</name>
    </ligand>
</feature>
<keyword evidence="9 24" id="KW-0812">Transmembrane</keyword>
<dbReference type="OrthoDB" id="9796011at2"/>
<evidence type="ECO:0000256" key="20">
    <source>
        <dbReference type="PIRSR" id="PIRSR600829-1"/>
    </source>
</evidence>
<evidence type="ECO:0000256" key="11">
    <source>
        <dbReference type="ARBA" id="ARBA00022741"/>
    </source>
</evidence>
<keyword evidence="14 23" id="KW-0460">Magnesium</keyword>
<evidence type="ECO:0000313" key="26">
    <source>
        <dbReference type="Proteomes" id="UP000094795"/>
    </source>
</evidence>
<dbReference type="STRING" id="1480615.AWJ14_15320"/>
<comment type="caution">
    <text evidence="25">The sequence shown here is derived from an EMBL/GenBank/DDBJ whole genome shotgun (WGS) entry which is preliminary data.</text>
</comment>
<dbReference type="GO" id="GO:0005524">
    <property type="term" value="F:ATP binding"/>
    <property type="evidence" value="ECO:0007669"/>
    <property type="project" value="UniProtKB-KW"/>
</dbReference>
<dbReference type="InterPro" id="IPR033718">
    <property type="entry name" value="DAGK_prok"/>
</dbReference>
<feature type="active site" description="Proton acceptor" evidence="20">
    <location>
        <position position="71"/>
    </location>
</feature>
<feature type="transmembrane region" description="Helical" evidence="24">
    <location>
        <begin position="37"/>
        <end position="55"/>
    </location>
</feature>
<keyword evidence="26" id="KW-1185">Reference proteome</keyword>
<keyword evidence="17 24" id="KW-0472">Membrane</keyword>
<evidence type="ECO:0000256" key="16">
    <source>
        <dbReference type="ARBA" id="ARBA00023098"/>
    </source>
</evidence>
<dbReference type="Proteomes" id="UP000094795">
    <property type="component" value="Unassembled WGS sequence"/>
</dbReference>
<protein>
    <recommendedName>
        <fullName evidence="4 24">Diacylglycerol kinase</fullName>
        <ecNumber evidence="3 24">2.7.1.107</ecNumber>
    </recommendedName>
</protein>
<keyword evidence="8 24" id="KW-0808">Transferase</keyword>
<feature type="binding site" evidence="22">
    <location>
        <position position="78"/>
    </location>
    <ligand>
        <name>ATP</name>
        <dbReference type="ChEBI" id="CHEBI:30616"/>
    </ligand>
</feature>
<keyword evidence="19 24" id="KW-1208">Phospholipid metabolism</keyword>
<evidence type="ECO:0000256" key="19">
    <source>
        <dbReference type="ARBA" id="ARBA00023264"/>
    </source>
</evidence>
<keyword evidence="7 24" id="KW-0997">Cell inner membrane</keyword>
<evidence type="ECO:0000256" key="5">
    <source>
        <dbReference type="ARBA" id="ARBA00022475"/>
    </source>
</evidence>
<evidence type="ECO:0000256" key="23">
    <source>
        <dbReference type="PIRSR" id="PIRSR600829-4"/>
    </source>
</evidence>
<evidence type="ECO:0000256" key="18">
    <source>
        <dbReference type="ARBA" id="ARBA00023209"/>
    </source>
</evidence>
<comment type="catalytic activity">
    <reaction evidence="24">
        <text>a 1,2-diacyl-sn-glycerol + ATP = a 1,2-diacyl-sn-glycero-3-phosphate + ADP + H(+)</text>
        <dbReference type="Rhea" id="RHEA:10272"/>
        <dbReference type="ChEBI" id="CHEBI:15378"/>
        <dbReference type="ChEBI" id="CHEBI:17815"/>
        <dbReference type="ChEBI" id="CHEBI:30616"/>
        <dbReference type="ChEBI" id="CHEBI:58608"/>
        <dbReference type="ChEBI" id="CHEBI:456216"/>
        <dbReference type="EC" id="2.7.1.107"/>
    </reaction>
</comment>
<name>A0A1C1YQQ9_9HYPH</name>
<reference evidence="25 26" key="1">
    <citation type="submission" date="2015-12" db="EMBL/GenBank/DDBJ databases">
        <authorList>
            <person name="Shamseldin A."/>
            <person name="Moawad H."/>
            <person name="Abd El-Rahim W.M."/>
            <person name="Sadowsky M.J."/>
        </authorList>
    </citation>
    <scope>NUCLEOTIDE SEQUENCE [LARGE SCALE GENOMIC DNA]</scope>
    <source>
        <strain evidence="25 26">JC234</strain>
    </source>
</reference>
<keyword evidence="18" id="KW-0594">Phospholipid biosynthesis</keyword>
<evidence type="ECO:0000256" key="1">
    <source>
        <dbReference type="ARBA" id="ARBA00004429"/>
    </source>
</evidence>
<evidence type="ECO:0000256" key="9">
    <source>
        <dbReference type="ARBA" id="ARBA00022692"/>
    </source>
</evidence>
<evidence type="ECO:0000256" key="4">
    <source>
        <dbReference type="ARBA" id="ARBA00017575"/>
    </source>
</evidence>
<sequence length="126" mass="13430">MERPPREEGLGHVLAAARYSLGGARRLWRETAFRHETLAFAGILVLFLGVGAPLWGLVGAALLFLVTVAVEALNTAVEVLTDHASPGYSQMAGYAKDLGSFAVFCLLIANGIWVAYVLAATWGWAA</sequence>
<feature type="binding site" evidence="21">
    <location>
        <position position="100"/>
    </location>
    <ligand>
        <name>substrate</name>
    </ligand>
</feature>